<dbReference type="ExpressionAtlas" id="A0A2K3MKG3">
    <property type="expression patterns" value="baseline"/>
</dbReference>
<evidence type="ECO:0000313" key="1">
    <source>
        <dbReference type="EMBL" id="PNX91311.1"/>
    </source>
</evidence>
<dbReference type="EMBL" id="ASHM01065787">
    <property type="protein sequence ID" value="PNX91311.1"/>
    <property type="molecule type" value="Genomic_DNA"/>
</dbReference>
<evidence type="ECO:0000313" key="2">
    <source>
        <dbReference type="Proteomes" id="UP000236291"/>
    </source>
</evidence>
<sequence>GDTPHEKRPKLGSNAVEVKGKAVEVKVKDKMSKTIDAAESANPDEFNLLNLTEMRKCLTLVRATRMKANRMHEELFLDFLNLGRKGLQSSLIVSKIPSISHNRKFLRVSIHECFCWWLSLSLHILAL</sequence>
<feature type="non-terminal residue" evidence="1">
    <location>
        <position position="1"/>
    </location>
</feature>
<name>A0A2K3MKG3_TRIPR</name>
<reference evidence="1 2" key="2">
    <citation type="journal article" date="2017" name="Front. Plant Sci.">
        <title>Gene Classification and Mining of Molecular Markers Useful in Red Clover (Trifolium pratense) Breeding.</title>
        <authorList>
            <person name="Istvanek J."/>
            <person name="Dluhosova J."/>
            <person name="Dluhos P."/>
            <person name="Patkova L."/>
            <person name="Nedelnik J."/>
            <person name="Repkova J."/>
        </authorList>
    </citation>
    <scope>NUCLEOTIDE SEQUENCE [LARGE SCALE GENOMIC DNA]</scope>
    <source>
        <strain evidence="2">cv. Tatra</strain>
        <tissue evidence="1">Young leaves</tissue>
    </source>
</reference>
<organism evidence="1 2">
    <name type="scientific">Trifolium pratense</name>
    <name type="common">Red clover</name>
    <dbReference type="NCBI Taxonomy" id="57577"/>
    <lineage>
        <taxon>Eukaryota</taxon>
        <taxon>Viridiplantae</taxon>
        <taxon>Streptophyta</taxon>
        <taxon>Embryophyta</taxon>
        <taxon>Tracheophyta</taxon>
        <taxon>Spermatophyta</taxon>
        <taxon>Magnoliopsida</taxon>
        <taxon>eudicotyledons</taxon>
        <taxon>Gunneridae</taxon>
        <taxon>Pentapetalae</taxon>
        <taxon>rosids</taxon>
        <taxon>fabids</taxon>
        <taxon>Fabales</taxon>
        <taxon>Fabaceae</taxon>
        <taxon>Papilionoideae</taxon>
        <taxon>50 kb inversion clade</taxon>
        <taxon>NPAAA clade</taxon>
        <taxon>Hologalegina</taxon>
        <taxon>IRL clade</taxon>
        <taxon>Trifolieae</taxon>
        <taxon>Trifolium</taxon>
    </lineage>
</organism>
<comment type="caution">
    <text evidence="1">The sequence shown here is derived from an EMBL/GenBank/DDBJ whole genome shotgun (WGS) entry which is preliminary data.</text>
</comment>
<dbReference type="AlphaFoldDB" id="A0A2K3MKG3"/>
<dbReference type="Proteomes" id="UP000236291">
    <property type="component" value="Unassembled WGS sequence"/>
</dbReference>
<dbReference type="STRING" id="57577.A0A2K3MKG3"/>
<protein>
    <submittedName>
        <fullName evidence="1">Uncharacterized protein</fullName>
    </submittedName>
</protein>
<reference evidence="1 2" key="1">
    <citation type="journal article" date="2014" name="Am. J. Bot.">
        <title>Genome assembly and annotation for red clover (Trifolium pratense; Fabaceae).</title>
        <authorList>
            <person name="Istvanek J."/>
            <person name="Jaros M."/>
            <person name="Krenek A."/>
            <person name="Repkova J."/>
        </authorList>
    </citation>
    <scope>NUCLEOTIDE SEQUENCE [LARGE SCALE GENOMIC DNA]</scope>
    <source>
        <strain evidence="2">cv. Tatra</strain>
        <tissue evidence="1">Young leaves</tissue>
    </source>
</reference>
<accession>A0A2K3MKG3</accession>
<gene>
    <name evidence="1" type="ORF">L195_g047441</name>
</gene>
<proteinExistence type="predicted"/>